<dbReference type="InterPro" id="IPR002110">
    <property type="entry name" value="Ankyrin_rpt"/>
</dbReference>
<evidence type="ECO:0000313" key="6">
    <source>
        <dbReference type="Proteomes" id="UP000756346"/>
    </source>
</evidence>
<feature type="repeat" description="ANK" evidence="3">
    <location>
        <begin position="880"/>
        <end position="912"/>
    </location>
</feature>
<dbReference type="InterPro" id="IPR036770">
    <property type="entry name" value="Ankyrin_rpt-contain_sf"/>
</dbReference>
<sequence length="1144" mass="127574">MERLPLHREPHGLFVLHESGQGRQSCKIDIVALHGLGGDAFRTWSDSAGHLWLRDSLPKLIPESRIMSYGYDSAAVFSNSQLTLEGFPLGLLSSLESKRQDADVASRPIVFICHSLGGLLFKQVLITATLSGAEYSDIAKSIRGVVFMGTPHRGSTAANFAGFFSKLISIPTLSHTVGSDLLATLKTNSPTLEQITRQSKHRLASLSIISFFEQKPMGSSLVVEPFSAILGLPNERTISINQDHCDIAREILLMDSTKRCLIVLDALDELSPTDALDVFSRFQGLLSILDSQHPEHQIKIFVSTRLRLSELRASSFTRLVSMNANLTGPGLTDYVKNCVESFMVENKSFAACMSDRTLKQITQKLVRGADGMFLWVVVVWEVFKKGVLWNDALVQRKLRELDSTPAGIDAMLGDMVAKVATDLKPEMWHIFSVMVVARRPLTEMELNILLRLVLSEATPKQNDELDLFRNFGQTIQSQFPEFIILDNDGTFNFVHLSFNHFLQRHWSEIYPDWWNTAHQRMAQACLDYLRFEDLVAQAQAATSIDEVFFEFPLLDYAMKFSFDHLQHTDDKHDGWLAYAKMGQPSSIFANPRLAPRFPHISPLNAVIFIERSPVLVRRFAQSGYDLDDKWNPASGEWTAFQRCVFAAKDPGMMEMAELLLELGANPDNLGNSVIETALQTTIRARKWDLFGLLMKHDRTDPNRQNMKGETALHFLVRYASADALAKSLASETLDINAQDVLGYTPLHVATHLRSLQKIKILLQTPGIKIDIVDKRGRTPLASATYWGYADAAKVLIGLSTASPLPDSGHLSALICAFALGDKRLAEMMLDHSGHVGLKAHLDLSGKSVLHHAALNDWAGIIQDCVFRDSDGGILNHIDHSGSTALHYAAARGNTRCVQVLKSLGASSIIQDRNGRTAAQAALDAGFKDTVIALLNHGDVDVDQADHQGRSLMHWAASLDCVDVMEMVLGQSDAGLFRRDNMSLLPVDIAFRCSCARVGRYLTDKMKVRFPAQAAVWTAPYDWNSMYQSPEVTTIEEYWTTDNDLLSRQAQRQRNSREEWEALRQQYPEHLWAVVVRQEPKPAKDDDVGGHIRGLKSVPAEAQRQKPGGSETKTPSAARGEPRPPKKERRQDTTRKMQRTPAVVP</sequence>
<dbReference type="RefSeq" id="XP_046008269.1">
    <property type="nucleotide sequence ID" value="XM_046161149.1"/>
</dbReference>
<keyword evidence="1" id="KW-0677">Repeat</keyword>
<dbReference type="Gene3D" id="3.40.50.1820">
    <property type="entry name" value="alpha/beta hydrolase"/>
    <property type="match status" value="1"/>
</dbReference>
<dbReference type="Gene3D" id="1.25.40.20">
    <property type="entry name" value="Ankyrin repeat-containing domain"/>
    <property type="match status" value="2"/>
</dbReference>
<name>A0A9P8XXN0_9PEZI</name>
<dbReference type="EMBL" id="JAGTJQ010000009">
    <property type="protein sequence ID" value="KAH7024721.1"/>
    <property type="molecule type" value="Genomic_DNA"/>
</dbReference>
<dbReference type="PANTHER" id="PTHR24198">
    <property type="entry name" value="ANKYRIN REPEAT AND PROTEIN KINASE DOMAIN-CONTAINING PROTEIN"/>
    <property type="match status" value="1"/>
</dbReference>
<feature type="compositionally biased region" description="Basic and acidic residues" evidence="4">
    <location>
        <begin position="1080"/>
        <end position="1089"/>
    </location>
</feature>
<dbReference type="PROSITE" id="PS50297">
    <property type="entry name" value="ANK_REP_REGION"/>
    <property type="match status" value="1"/>
</dbReference>
<dbReference type="Proteomes" id="UP000756346">
    <property type="component" value="Unassembled WGS sequence"/>
</dbReference>
<dbReference type="AlphaFoldDB" id="A0A9P8XXN0"/>
<dbReference type="PROSITE" id="PS50088">
    <property type="entry name" value="ANK_REPEAT"/>
    <property type="match status" value="3"/>
</dbReference>
<evidence type="ECO:0000256" key="3">
    <source>
        <dbReference type="PROSITE-ProRule" id="PRU00023"/>
    </source>
</evidence>
<reference evidence="5" key="1">
    <citation type="journal article" date="2021" name="Nat. Commun.">
        <title>Genetic determinants of endophytism in the Arabidopsis root mycobiome.</title>
        <authorList>
            <person name="Mesny F."/>
            <person name="Miyauchi S."/>
            <person name="Thiergart T."/>
            <person name="Pickel B."/>
            <person name="Atanasova L."/>
            <person name="Karlsson M."/>
            <person name="Huettel B."/>
            <person name="Barry K.W."/>
            <person name="Haridas S."/>
            <person name="Chen C."/>
            <person name="Bauer D."/>
            <person name="Andreopoulos W."/>
            <person name="Pangilinan J."/>
            <person name="LaButti K."/>
            <person name="Riley R."/>
            <person name="Lipzen A."/>
            <person name="Clum A."/>
            <person name="Drula E."/>
            <person name="Henrissat B."/>
            <person name="Kohler A."/>
            <person name="Grigoriev I.V."/>
            <person name="Martin F.M."/>
            <person name="Hacquard S."/>
        </authorList>
    </citation>
    <scope>NUCLEOTIDE SEQUENCE</scope>
    <source>
        <strain evidence="5">MPI-CAGE-CH-0230</strain>
    </source>
</reference>
<dbReference type="OrthoDB" id="163438at2759"/>
<dbReference type="SUPFAM" id="SSF53474">
    <property type="entry name" value="alpha/beta-Hydrolases"/>
    <property type="match status" value="1"/>
</dbReference>
<evidence type="ECO:0000256" key="4">
    <source>
        <dbReference type="SAM" id="MobiDB-lite"/>
    </source>
</evidence>
<evidence type="ECO:0000313" key="5">
    <source>
        <dbReference type="EMBL" id="KAH7024721.1"/>
    </source>
</evidence>
<protein>
    <submittedName>
        <fullName evidence="5">Ankyrin repeat-containing domain protein</fullName>
    </submittedName>
</protein>
<feature type="region of interest" description="Disordered" evidence="4">
    <location>
        <begin position="1080"/>
        <end position="1144"/>
    </location>
</feature>
<dbReference type="InterPro" id="IPR029058">
    <property type="entry name" value="AB_hydrolase_fold"/>
</dbReference>
<feature type="compositionally biased region" description="Basic and acidic residues" evidence="4">
    <location>
        <begin position="1119"/>
        <end position="1134"/>
    </location>
</feature>
<comment type="caution">
    <text evidence="5">The sequence shown here is derived from an EMBL/GenBank/DDBJ whole genome shotgun (WGS) entry which is preliminary data.</text>
</comment>
<dbReference type="Pfam" id="PF12796">
    <property type="entry name" value="Ank_2"/>
    <property type="match status" value="2"/>
</dbReference>
<feature type="repeat" description="ANK" evidence="3">
    <location>
        <begin position="741"/>
        <end position="774"/>
    </location>
</feature>
<evidence type="ECO:0000256" key="1">
    <source>
        <dbReference type="ARBA" id="ARBA00022737"/>
    </source>
</evidence>
<proteinExistence type="predicted"/>
<dbReference type="SUPFAM" id="SSF48403">
    <property type="entry name" value="Ankyrin repeat"/>
    <property type="match status" value="1"/>
</dbReference>
<organism evidence="5 6">
    <name type="scientific">Microdochium trichocladiopsis</name>
    <dbReference type="NCBI Taxonomy" id="1682393"/>
    <lineage>
        <taxon>Eukaryota</taxon>
        <taxon>Fungi</taxon>
        <taxon>Dikarya</taxon>
        <taxon>Ascomycota</taxon>
        <taxon>Pezizomycotina</taxon>
        <taxon>Sordariomycetes</taxon>
        <taxon>Xylariomycetidae</taxon>
        <taxon>Xylariales</taxon>
        <taxon>Microdochiaceae</taxon>
        <taxon>Microdochium</taxon>
    </lineage>
</organism>
<dbReference type="PANTHER" id="PTHR24198:SF165">
    <property type="entry name" value="ANKYRIN REPEAT-CONTAINING PROTEIN-RELATED"/>
    <property type="match status" value="1"/>
</dbReference>
<keyword evidence="6" id="KW-1185">Reference proteome</keyword>
<accession>A0A9P8XXN0</accession>
<dbReference type="SMART" id="SM00248">
    <property type="entry name" value="ANK"/>
    <property type="match status" value="9"/>
</dbReference>
<dbReference type="GeneID" id="70190695"/>
<feature type="repeat" description="ANK" evidence="3">
    <location>
        <begin position="707"/>
        <end position="740"/>
    </location>
</feature>
<evidence type="ECO:0000256" key="2">
    <source>
        <dbReference type="ARBA" id="ARBA00023043"/>
    </source>
</evidence>
<gene>
    <name evidence="5" type="ORF">B0I36DRAFT_387209</name>
</gene>
<keyword evidence="2 3" id="KW-0040">ANK repeat</keyword>